<comment type="caution">
    <text evidence="1">The sequence shown here is derived from an EMBL/GenBank/DDBJ whole genome shotgun (WGS) entry which is preliminary data.</text>
</comment>
<sequence>MVSLMNITKVGSAVTCSVFSCKMLRNCGIIVYAGNFLWNLLVALMFPVKKKDKERYFYVLDLGHIYVLTSILVVSNKVSGLASRRRRACG</sequence>
<gene>
    <name evidence="1" type="ORF">L6452_28148</name>
</gene>
<reference evidence="1 2" key="2">
    <citation type="journal article" date="2022" name="Mol. Ecol. Resour.">
        <title>The genomes of chicory, endive, great burdock and yacon provide insights into Asteraceae paleo-polyploidization history and plant inulin production.</title>
        <authorList>
            <person name="Fan W."/>
            <person name="Wang S."/>
            <person name="Wang H."/>
            <person name="Wang A."/>
            <person name="Jiang F."/>
            <person name="Liu H."/>
            <person name="Zhao H."/>
            <person name="Xu D."/>
            <person name="Zhang Y."/>
        </authorList>
    </citation>
    <scope>NUCLEOTIDE SEQUENCE [LARGE SCALE GENOMIC DNA]</scope>
    <source>
        <strain evidence="2">cv. Niubang</strain>
    </source>
</reference>
<accession>A0ACB8ZXP0</accession>
<dbReference type="EMBL" id="CM042055">
    <property type="protein sequence ID" value="KAI3702410.1"/>
    <property type="molecule type" value="Genomic_DNA"/>
</dbReference>
<reference evidence="2" key="1">
    <citation type="journal article" date="2022" name="Mol. Ecol. Resour.">
        <title>The genomes of chicory, endive, great burdock and yacon provide insights into Asteraceae palaeo-polyploidization history and plant inulin production.</title>
        <authorList>
            <person name="Fan W."/>
            <person name="Wang S."/>
            <person name="Wang H."/>
            <person name="Wang A."/>
            <person name="Jiang F."/>
            <person name="Liu H."/>
            <person name="Zhao H."/>
            <person name="Xu D."/>
            <person name="Zhang Y."/>
        </authorList>
    </citation>
    <scope>NUCLEOTIDE SEQUENCE [LARGE SCALE GENOMIC DNA]</scope>
    <source>
        <strain evidence="2">cv. Niubang</strain>
    </source>
</reference>
<dbReference type="Proteomes" id="UP001055879">
    <property type="component" value="Linkage Group LG09"/>
</dbReference>
<name>A0ACB8ZXP0_ARCLA</name>
<protein>
    <submittedName>
        <fullName evidence="1">Uncharacterized protein</fullName>
    </submittedName>
</protein>
<evidence type="ECO:0000313" key="2">
    <source>
        <dbReference type="Proteomes" id="UP001055879"/>
    </source>
</evidence>
<evidence type="ECO:0000313" key="1">
    <source>
        <dbReference type="EMBL" id="KAI3702410.1"/>
    </source>
</evidence>
<proteinExistence type="predicted"/>
<organism evidence="1 2">
    <name type="scientific">Arctium lappa</name>
    <name type="common">Greater burdock</name>
    <name type="synonym">Lappa major</name>
    <dbReference type="NCBI Taxonomy" id="4217"/>
    <lineage>
        <taxon>Eukaryota</taxon>
        <taxon>Viridiplantae</taxon>
        <taxon>Streptophyta</taxon>
        <taxon>Embryophyta</taxon>
        <taxon>Tracheophyta</taxon>
        <taxon>Spermatophyta</taxon>
        <taxon>Magnoliopsida</taxon>
        <taxon>eudicotyledons</taxon>
        <taxon>Gunneridae</taxon>
        <taxon>Pentapetalae</taxon>
        <taxon>asterids</taxon>
        <taxon>campanulids</taxon>
        <taxon>Asterales</taxon>
        <taxon>Asteraceae</taxon>
        <taxon>Carduoideae</taxon>
        <taxon>Cardueae</taxon>
        <taxon>Arctiinae</taxon>
        <taxon>Arctium</taxon>
    </lineage>
</organism>
<keyword evidence="2" id="KW-1185">Reference proteome</keyword>